<dbReference type="OrthoDB" id="9813348at2"/>
<accession>A0A2S8FDQ4</accession>
<dbReference type="SUPFAM" id="SSF51905">
    <property type="entry name" value="FAD/NAD(P)-binding domain"/>
    <property type="match status" value="1"/>
</dbReference>
<dbReference type="PANTHER" id="PTHR43734:SF3">
    <property type="entry name" value="B-CAROTENE KETOLASE"/>
    <property type="match status" value="1"/>
</dbReference>
<dbReference type="RefSeq" id="WP_105332191.1">
    <property type="nucleotide sequence ID" value="NZ_PUHY01000014.1"/>
</dbReference>
<sequence>MPKDFLKDTQDEYDVVVIGSGLAGLTAANTLARQGRSVLLCEQHYKLGGMATWFKRPGGHIFDISLHGFPIGMIKSCRRYWTREIADSIVQLKNIRFDNPMFSLSTTFNRDDFTKLLISEFKLPEETVKAFFDTARGMNFYDDQGMTTKELFAKFFPGREDVIRLLMEPITYANGSTLEDPAISYGIVFSNFMSKGVFTFEGGTDRLIQLMHADLKKSGVDVRINADVEKINLENGKVNSIVVNGKTIRCKSIVSNSNLKLTIFNLIGEQYFDKKFIDEAKEVRLNNSSTQVYIAMKPDEQIPEETGDLLFSSTAPTFRTDLLLSRDITSRTYSFYYPRTRPEGRPRSLVVSSTNARFEDWANLSEDEYKASKDDLAETTLDALEKYVPNVRERIDHVEVSTPKTFQHYTKHSLGSSFGTKFEGLAVSRALPEQIPGLYHAGSVGIIMSGWLGAINYGVIVANDVDSFLMKSSTPSQMVDSPN</sequence>
<reference evidence="3 4" key="1">
    <citation type="submission" date="2018-02" db="EMBL/GenBank/DDBJ databases">
        <title>Comparative genomes isolates from brazilian mangrove.</title>
        <authorList>
            <person name="Araujo J.E."/>
            <person name="Taketani R.G."/>
            <person name="Silva M.C.P."/>
            <person name="Loureco M.V."/>
            <person name="Andreote F.D."/>
        </authorList>
    </citation>
    <scope>NUCLEOTIDE SEQUENCE [LARGE SCALE GENOMIC DNA]</scope>
    <source>
        <strain evidence="3 4">Hex-1 MGV</strain>
    </source>
</reference>
<dbReference type="GO" id="GO:0016491">
    <property type="term" value="F:oxidoreductase activity"/>
    <property type="evidence" value="ECO:0007669"/>
    <property type="project" value="InterPro"/>
</dbReference>
<dbReference type="PANTHER" id="PTHR43734">
    <property type="entry name" value="PHYTOENE DESATURASE"/>
    <property type="match status" value="1"/>
</dbReference>
<dbReference type="Pfam" id="PF01593">
    <property type="entry name" value="Amino_oxidase"/>
    <property type="match status" value="1"/>
</dbReference>
<comment type="similarity">
    <text evidence="1">Belongs to the carotenoid/retinoid oxidoreductase family.</text>
</comment>
<name>A0A2S8FDQ4_9BACT</name>
<dbReference type="InterPro" id="IPR036188">
    <property type="entry name" value="FAD/NAD-bd_sf"/>
</dbReference>
<comment type="caution">
    <text evidence="3">The sequence shown here is derived from an EMBL/GenBank/DDBJ whole genome shotgun (WGS) entry which is preliminary data.</text>
</comment>
<gene>
    <name evidence="3" type="ORF">C5Y83_23250</name>
</gene>
<dbReference type="InterPro" id="IPR002937">
    <property type="entry name" value="Amino_oxidase"/>
</dbReference>
<evidence type="ECO:0000259" key="2">
    <source>
        <dbReference type="Pfam" id="PF01593"/>
    </source>
</evidence>
<evidence type="ECO:0000313" key="3">
    <source>
        <dbReference type="EMBL" id="PQO30286.1"/>
    </source>
</evidence>
<protein>
    <submittedName>
        <fullName evidence="3">Phytoene dehydrogenase</fullName>
    </submittedName>
</protein>
<dbReference type="EMBL" id="PUHY01000014">
    <property type="protein sequence ID" value="PQO30286.1"/>
    <property type="molecule type" value="Genomic_DNA"/>
</dbReference>
<dbReference type="AlphaFoldDB" id="A0A2S8FDQ4"/>
<feature type="domain" description="Amine oxidase" evidence="2">
    <location>
        <begin position="22"/>
        <end position="443"/>
    </location>
</feature>
<evidence type="ECO:0000313" key="4">
    <source>
        <dbReference type="Proteomes" id="UP000238322"/>
    </source>
</evidence>
<evidence type="ECO:0000256" key="1">
    <source>
        <dbReference type="ARBA" id="ARBA00006046"/>
    </source>
</evidence>
<dbReference type="Gene3D" id="3.50.50.60">
    <property type="entry name" value="FAD/NAD(P)-binding domain"/>
    <property type="match status" value="2"/>
</dbReference>
<organism evidence="3 4">
    <name type="scientific">Blastopirellula marina</name>
    <dbReference type="NCBI Taxonomy" id="124"/>
    <lineage>
        <taxon>Bacteria</taxon>
        <taxon>Pseudomonadati</taxon>
        <taxon>Planctomycetota</taxon>
        <taxon>Planctomycetia</taxon>
        <taxon>Pirellulales</taxon>
        <taxon>Pirellulaceae</taxon>
        <taxon>Blastopirellula</taxon>
    </lineage>
</organism>
<proteinExistence type="inferred from homology"/>
<dbReference type="Proteomes" id="UP000238322">
    <property type="component" value="Unassembled WGS sequence"/>
</dbReference>